<dbReference type="InterPro" id="IPR013786">
    <property type="entry name" value="AcylCoA_DH/ox_N"/>
</dbReference>
<dbReference type="Pfam" id="PF02771">
    <property type="entry name" value="Acyl-CoA_dh_N"/>
    <property type="match status" value="1"/>
</dbReference>
<dbReference type="InterPro" id="IPR037069">
    <property type="entry name" value="AcylCoA_DH/ox_N_sf"/>
</dbReference>
<dbReference type="Gene3D" id="2.40.110.10">
    <property type="entry name" value="Butyryl-CoA Dehydrogenase, subunit A, domain 2"/>
    <property type="match status" value="1"/>
</dbReference>
<dbReference type="PROSITE" id="PS00072">
    <property type="entry name" value="ACYL_COA_DH_1"/>
    <property type="match status" value="1"/>
</dbReference>
<evidence type="ECO:0000256" key="2">
    <source>
        <dbReference type="ARBA" id="ARBA00022630"/>
    </source>
</evidence>
<keyword evidence="3" id="KW-0274">FAD</keyword>
<evidence type="ECO:0008006" key="8">
    <source>
        <dbReference type="Google" id="ProtNLM"/>
    </source>
</evidence>
<dbReference type="InterPro" id="IPR009100">
    <property type="entry name" value="AcylCoA_DH/oxidase_NM_dom_sf"/>
</dbReference>
<reference evidence="7" key="1">
    <citation type="submission" date="2018-05" db="EMBL/GenBank/DDBJ databases">
        <authorList>
            <person name="Lanie J.A."/>
            <person name="Ng W.-L."/>
            <person name="Kazmierczak K.M."/>
            <person name="Andrzejewski T.M."/>
            <person name="Davidsen T.M."/>
            <person name="Wayne K.J."/>
            <person name="Tettelin H."/>
            <person name="Glass J.I."/>
            <person name="Rusch D."/>
            <person name="Podicherti R."/>
            <person name="Tsui H.-C.T."/>
            <person name="Winkler M.E."/>
        </authorList>
    </citation>
    <scope>NUCLEOTIDE SEQUENCE</scope>
</reference>
<dbReference type="GO" id="GO:0005886">
    <property type="term" value="C:plasma membrane"/>
    <property type="evidence" value="ECO:0007669"/>
    <property type="project" value="TreeGrafter"/>
</dbReference>
<dbReference type="EMBL" id="UINC01001212">
    <property type="protein sequence ID" value="SUZ74486.1"/>
    <property type="molecule type" value="Genomic_DNA"/>
</dbReference>
<gene>
    <name evidence="7" type="ORF">METZ01_LOCUS27340</name>
</gene>
<feature type="domain" description="Acyl-CoA dehydrogenase/oxidase N-terminal" evidence="6">
    <location>
        <begin position="25"/>
        <end position="137"/>
    </location>
</feature>
<evidence type="ECO:0000259" key="6">
    <source>
        <dbReference type="Pfam" id="PF02771"/>
    </source>
</evidence>
<keyword evidence="2" id="KW-0285">Flavoprotein</keyword>
<feature type="domain" description="Acyl-CoA oxidase/dehydrogenase middle" evidence="5">
    <location>
        <begin position="141"/>
        <end position="234"/>
    </location>
</feature>
<dbReference type="SUPFAM" id="SSF56645">
    <property type="entry name" value="Acyl-CoA dehydrogenase NM domain-like"/>
    <property type="match status" value="1"/>
</dbReference>
<dbReference type="Pfam" id="PF02770">
    <property type="entry name" value="Acyl-CoA_dh_M"/>
    <property type="match status" value="1"/>
</dbReference>
<evidence type="ECO:0000256" key="4">
    <source>
        <dbReference type="ARBA" id="ARBA00023002"/>
    </source>
</evidence>
<proteinExistence type="predicted"/>
<organism evidence="7">
    <name type="scientific">marine metagenome</name>
    <dbReference type="NCBI Taxonomy" id="408172"/>
    <lineage>
        <taxon>unclassified sequences</taxon>
        <taxon>metagenomes</taxon>
        <taxon>ecological metagenomes</taxon>
    </lineage>
</organism>
<comment type="cofactor">
    <cofactor evidence="1">
        <name>FAD</name>
        <dbReference type="ChEBI" id="CHEBI:57692"/>
    </cofactor>
</comment>
<dbReference type="PANTHER" id="PTHR43292">
    <property type="entry name" value="ACYL-COA DEHYDROGENASE"/>
    <property type="match status" value="1"/>
</dbReference>
<evidence type="ECO:0000256" key="3">
    <source>
        <dbReference type="ARBA" id="ARBA00022827"/>
    </source>
</evidence>
<evidence type="ECO:0000256" key="1">
    <source>
        <dbReference type="ARBA" id="ARBA00001974"/>
    </source>
</evidence>
<dbReference type="GO" id="GO:0050660">
    <property type="term" value="F:flavin adenine dinucleotide binding"/>
    <property type="evidence" value="ECO:0007669"/>
    <property type="project" value="InterPro"/>
</dbReference>
<accession>A0A381Q564</accession>
<protein>
    <recommendedName>
        <fullName evidence="8">Acyl-CoA dehydrogenase</fullName>
    </recommendedName>
</protein>
<dbReference type="GO" id="GO:0003995">
    <property type="term" value="F:acyl-CoA dehydrogenase activity"/>
    <property type="evidence" value="ECO:0007669"/>
    <property type="project" value="InterPro"/>
</dbReference>
<dbReference type="InterPro" id="IPR006089">
    <property type="entry name" value="Acyl-CoA_DH_CS"/>
</dbReference>
<sequence length="392" mass="43291">MIAVKKKLEFVMSTPFKFSLTDFPPEAETLRSEVRAFLETNLDNVPQEIKAETWSGADPEFSKKVGKKGWIGLSWPKEHGGAGRSAMERYVVLEEMLVAGAPVGSHWVADRQSGPLIIRYGTPEQQEKLLPGILKGETSFCIGMSEPDSGSDLAALRTKADKKGDVYVVNGTKLWTSGAHRSHYMIALFRTSKEEDRHGGLTQFIVDLSLPGITIRPIIDLTGGHHFNEVIFEDAEVPVSMLIGKEGGGWNQVTAELALERSGPERYLSCYLLLKELIREFSDRNDNEGVTEIGRQLSHLATLRQMSVSVAGMLNDGENPALEASVVKDLGTVFEQQLPNIAHRLMRVEPDSKGTDFQRYLAILTQTSPSFSLRGGTREILRGIIARGLGLR</sequence>
<evidence type="ECO:0000313" key="7">
    <source>
        <dbReference type="EMBL" id="SUZ74486.1"/>
    </source>
</evidence>
<dbReference type="InterPro" id="IPR006091">
    <property type="entry name" value="Acyl-CoA_Oxase/DH_mid-dom"/>
</dbReference>
<dbReference type="AlphaFoldDB" id="A0A381Q564"/>
<name>A0A381Q564_9ZZZZ</name>
<dbReference type="InterPro" id="IPR052161">
    <property type="entry name" value="Mycobact_Acyl-CoA_DH"/>
</dbReference>
<evidence type="ECO:0000259" key="5">
    <source>
        <dbReference type="Pfam" id="PF02770"/>
    </source>
</evidence>
<keyword evidence="4" id="KW-0560">Oxidoreductase</keyword>
<dbReference type="Gene3D" id="1.10.540.10">
    <property type="entry name" value="Acyl-CoA dehydrogenase/oxidase, N-terminal domain"/>
    <property type="match status" value="1"/>
</dbReference>
<dbReference type="PANTHER" id="PTHR43292:SF4">
    <property type="entry name" value="ACYL-COA DEHYDROGENASE FADE34"/>
    <property type="match status" value="1"/>
</dbReference>
<dbReference type="InterPro" id="IPR046373">
    <property type="entry name" value="Acyl-CoA_Oxase/DH_mid-dom_sf"/>
</dbReference>
<dbReference type="Gene3D" id="1.20.140.10">
    <property type="entry name" value="Butyryl-CoA Dehydrogenase, subunit A, domain 3"/>
    <property type="match status" value="1"/>
</dbReference>
<dbReference type="FunFam" id="2.40.110.10:FF:000011">
    <property type="entry name" value="Acyl-CoA dehydrogenase FadE34"/>
    <property type="match status" value="1"/>
</dbReference>